<gene>
    <name evidence="1" type="ORF">KOF26_06405</name>
</gene>
<reference evidence="1 2" key="1">
    <citation type="submission" date="2021-06" db="EMBL/GenBank/DDBJ databases">
        <title>Sphingomonas sp. XMGL2, whole genome shotgun sequencing project.</title>
        <authorList>
            <person name="Zhao G."/>
            <person name="Shen L."/>
        </authorList>
    </citation>
    <scope>NUCLEOTIDE SEQUENCE [LARGE SCALE GENOMIC DNA]</scope>
    <source>
        <strain evidence="1 2">XMGL2</strain>
    </source>
</reference>
<dbReference type="EMBL" id="JAHKRT010000003">
    <property type="protein sequence ID" value="MBU3077495.1"/>
    <property type="molecule type" value="Genomic_DNA"/>
</dbReference>
<keyword evidence="2" id="KW-1185">Reference proteome</keyword>
<organism evidence="1 2">
    <name type="scientific">Sphingomonas quercus</name>
    <dbReference type="NCBI Taxonomy" id="2842451"/>
    <lineage>
        <taxon>Bacteria</taxon>
        <taxon>Pseudomonadati</taxon>
        <taxon>Pseudomonadota</taxon>
        <taxon>Alphaproteobacteria</taxon>
        <taxon>Sphingomonadales</taxon>
        <taxon>Sphingomonadaceae</taxon>
        <taxon>Sphingomonas</taxon>
    </lineage>
</organism>
<proteinExistence type="predicted"/>
<evidence type="ECO:0000313" key="1">
    <source>
        <dbReference type="EMBL" id="MBU3077495.1"/>
    </source>
</evidence>
<accession>A0ABS6BGS2</accession>
<evidence type="ECO:0000313" key="2">
    <source>
        <dbReference type="Proteomes" id="UP000776276"/>
    </source>
</evidence>
<dbReference type="Proteomes" id="UP000776276">
    <property type="component" value="Unassembled WGS sequence"/>
</dbReference>
<dbReference type="PANTHER" id="PTHR36195">
    <property type="entry name" value="DOMAIN PROTEIN, PUTATIVE (AFU_ORTHOLOGUE AFUA_5G01990)-RELATED-RELATED"/>
    <property type="match status" value="1"/>
</dbReference>
<protein>
    <submittedName>
        <fullName evidence="1">Catalase family protein</fullName>
    </submittedName>
</protein>
<comment type="caution">
    <text evidence="1">The sequence shown here is derived from an EMBL/GenBank/DDBJ whole genome shotgun (WGS) entry which is preliminary data.</text>
</comment>
<dbReference type="PANTHER" id="PTHR36195:SF4">
    <property type="entry name" value="DOMAIN PROTEIN, PUTATIVE (AFU_ORTHOLOGUE AFUA_5G01990)-RELATED"/>
    <property type="match status" value="1"/>
</dbReference>
<sequence>MRLRWLHDLFQRVLYAERRIDPWIRPLMDGLLQRPGTAIVQAIVNARRRNDGLALAEEKIGPDEEAILARITERMRAHMAQDFPPGRMERGGNTKTHGVVRGELVVHAGLPGHLAHGVFREPQRFRCWVRFGGPGPHTPPDIDDVGVLSIGVKLMGVPGAKLMADEAHTQDFTGISCPTFTTPNITENAILQQWSRDELPLWYFLDPRRPHLCDLLMQGLWSRTQGNPLGTGYYSCVPYLLGEGTAMQYAFLPAGPVDMAVPRLPRRPSDNYLRENMAKTLARTDASFTMTVQVQNDAHRMPIEHAGVLWPERLSPRVPVATLHIPRQRFDSPAQLAFADRLSFNPWHAIPEHRPLGNQNRARRRLYEELSRFRQAQNGVTHVEPTGDEAFD</sequence>
<name>A0ABS6BGS2_9SPHN</name>
<dbReference type="CDD" id="cd08152">
    <property type="entry name" value="y4iL_like"/>
    <property type="match status" value="1"/>
</dbReference>